<protein>
    <recommendedName>
        <fullName evidence="6">Radical SAM core domain-containing protein</fullName>
    </recommendedName>
</protein>
<dbReference type="PANTHER" id="PTHR21180">
    <property type="entry name" value="ENDONUCLEASE/EXONUCLEASE/PHOSPHATASE FAMILY DOMAIN-CONTAINING PROTEIN 1"/>
    <property type="match status" value="1"/>
</dbReference>
<dbReference type="KEGG" id="gai:IMCC3135_07045"/>
<dbReference type="SFLD" id="SFLDS00029">
    <property type="entry name" value="Radical_SAM"/>
    <property type="match status" value="1"/>
</dbReference>
<evidence type="ECO:0000256" key="3">
    <source>
        <dbReference type="ARBA" id="ARBA00022723"/>
    </source>
</evidence>
<dbReference type="GO" id="GO:0003824">
    <property type="term" value="F:catalytic activity"/>
    <property type="evidence" value="ECO:0007669"/>
    <property type="project" value="InterPro"/>
</dbReference>
<dbReference type="EMBL" id="CP018632">
    <property type="protein sequence ID" value="ASJ71515.1"/>
    <property type="molecule type" value="Genomic_DNA"/>
</dbReference>
<dbReference type="InterPro" id="IPR023874">
    <property type="entry name" value="DNA_rSAM_put"/>
</dbReference>
<comment type="cofactor">
    <cofactor evidence="1">
        <name>[4Fe-4S] cluster</name>
        <dbReference type="ChEBI" id="CHEBI:49883"/>
    </cofactor>
</comment>
<dbReference type="InterPro" id="IPR058240">
    <property type="entry name" value="rSAM_sf"/>
</dbReference>
<dbReference type="CDD" id="cd01335">
    <property type="entry name" value="Radical_SAM"/>
    <property type="match status" value="1"/>
</dbReference>
<evidence type="ECO:0000259" key="6">
    <source>
        <dbReference type="Pfam" id="PF04055"/>
    </source>
</evidence>
<dbReference type="RefSeq" id="WP_205737941.1">
    <property type="nucleotide sequence ID" value="NZ_CP018632.1"/>
</dbReference>
<evidence type="ECO:0000256" key="2">
    <source>
        <dbReference type="ARBA" id="ARBA00022691"/>
    </source>
</evidence>
<dbReference type="PANTHER" id="PTHR21180:SF9">
    <property type="entry name" value="TYPE II SECRETION SYSTEM PROTEIN K"/>
    <property type="match status" value="1"/>
</dbReference>
<keyword evidence="8" id="KW-1185">Reference proteome</keyword>
<proteinExistence type="predicted"/>
<gene>
    <name evidence="7" type="ORF">IMCC3135_07045</name>
</gene>
<name>A0A2Z2NLU1_9GAMM</name>
<reference evidence="7 8" key="1">
    <citation type="submission" date="2016-12" db="EMBL/GenBank/DDBJ databases">
        <authorList>
            <person name="Song W.-J."/>
            <person name="Kurnit D.M."/>
        </authorList>
    </citation>
    <scope>NUCLEOTIDE SEQUENCE [LARGE SCALE GENOMIC DNA]</scope>
    <source>
        <strain evidence="7 8">IMCC3135</strain>
    </source>
</reference>
<evidence type="ECO:0000256" key="5">
    <source>
        <dbReference type="ARBA" id="ARBA00023014"/>
    </source>
</evidence>
<evidence type="ECO:0000313" key="8">
    <source>
        <dbReference type="Proteomes" id="UP000250079"/>
    </source>
</evidence>
<evidence type="ECO:0000256" key="1">
    <source>
        <dbReference type="ARBA" id="ARBA00001966"/>
    </source>
</evidence>
<dbReference type="SUPFAM" id="SSF47781">
    <property type="entry name" value="RuvA domain 2-like"/>
    <property type="match status" value="1"/>
</dbReference>
<dbReference type="Pfam" id="PF04055">
    <property type="entry name" value="Radical_SAM"/>
    <property type="match status" value="1"/>
</dbReference>
<evidence type="ECO:0000256" key="4">
    <source>
        <dbReference type="ARBA" id="ARBA00023004"/>
    </source>
</evidence>
<sequence length="426" mass="47041">MSTIKTHPIAPIPEVPLKLQGKLAILADAAKYDASCSSSGTESRNSLDGTGVGSTGGAGICHSYAPDGRCISLLKILLTNFCTFDCLYCVNRVSSNVPRARFSVDEVVDLTLSFYKRNYIEGLFLSSGIIQSPDYTMEQVVEVARRLRVVHDFRGYIHLKTIPEASPDLLASAGLYADRLSINIELARTSSLATLAPQKNSSGIRRSMAAIRVKRDEASDSSLSGKRAPRFATGGQSTQMIVGADAATDGELLHCSDTLYSSYKLKRVYYSAFSPIPDSSSILPLQPVNLLREHRLYQADWLMRFYEFDVQEIVAGGQAGMLDELLDPKLAWALKHREQFPIDINRAERARLLRIPGLGTRGVERILKCRGTGLLRLADLKKISRSVKRMLPFIVARDWSPATLLDTASLRDQFVQKHAQQDLFGV</sequence>
<keyword evidence="2" id="KW-0949">S-adenosyl-L-methionine</keyword>
<dbReference type="NCBIfam" id="TIGR03916">
    <property type="entry name" value="rSAM_link_UDG"/>
    <property type="match status" value="1"/>
</dbReference>
<keyword evidence="5" id="KW-0411">Iron-sulfur</keyword>
<dbReference type="InterPro" id="IPR010994">
    <property type="entry name" value="RuvA_2-like"/>
</dbReference>
<dbReference type="InterPro" id="IPR007197">
    <property type="entry name" value="rSAM"/>
</dbReference>
<feature type="domain" description="Radical SAM core" evidence="6">
    <location>
        <begin position="77"/>
        <end position="185"/>
    </location>
</feature>
<dbReference type="AlphaFoldDB" id="A0A2Z2NLU1"/>
<dbReference type="GO" id="GO:0051536">
    <property type="term" value="F:iron-sulfur cluster binding"/>
    <property type="evidence" value="ECO:0007669"/>
    <property type="project" value="UniProtKB-KW"/>
</dbReference>
<organism evidence="7 8">
    <name type="scientific">Granulosicoccus antarcticus IMCC3135</name>
    <dbReference type="NCBI Taxonomy" id="1192854"/>
    <lineage>
        <taxon>Bacteria</taxon>
        <taxon>Pseudomonadati</taxon>
        <taxon>Pseudomonadota</taxon>
        <taxon>Gammaproteobacteria</taxon>
        <taxon>Chromatiales</taxon>
        <taxon>Granulosicoccaceae</taxon>
        <taxon>Granulosicoccus</taxon>
    </lineage>
</organism>
<keyword evidence="4" id="KW-0408">Iron</keyword>
<evidence type="ECO:0000313" key="7">
    <source>
        <dbReference type="EMBL" id="ASJ71515.1"/>
    </source>
</evidence>
<dbReference type="SUPFAM" id="SSF102114">
    <property type="entry name" value="Radical SAM enzymes"/>
    <property type="match status" value="1"/>
</dbReference>
<dbReference type="Proteomes" id="UP000250079">
    <property type="component" value="Chromosome"/>
</dbReference>
<accession>A0A2Z2NLU1</accession>
<dbReference type="InterPro" id="IPR013785">
    <property type="entry name" value="Aldolase_TIM"/>
</dbReference>
<dbReference type="Gene3D" id="3.20.20.70">
    <property type="entry name" value="Aldolase class I"/>
    <property type="match status" value="1"/>
</dbReference>
<dbReference type="SFLD" id="SFLDG01102">
    <property type="entry name" value="Uncharacterised_Radical_SAM_Su"/>
    <property type="match status" value="1"/>
</dbReference>
<dbReference type="GO" id="GO:0046872">
    <property type="term" value="F:metal ion binding"/>
    <property type="evidence" value="ECO:0007669"/>
    <property type="project" value="UniProtKB-KW"/>
</dbReference>
<dbReference type="InterPro" id="IPR051675">
    <property type="entry name" value="Endo/Exo/Phosphatase_dom_1"/>
</dbReference>
<keyword evidence="3" id="KW-0479">Metal-binding</keyword>